<dbReference type="SUPFAM" id="SSF52540">
    <property type="entry name" value="P-loop containing nucleoside triphosphate hydrolases"/>
    <property type="match status" value="1"/>
</dbReference>
<evidence type="ECO:0000313" key="5">
    <source>
        <dbReference type="Proteomes" id="UP000800235"/>
    </source>
</evidence>
<evidence type="ECO:0000256" key="2">
    <source>
        <dbReference type="SAM" id="MobiDB-lite"/>
    </source>
</evidence>
<evidence type="ECO:0000313" key="4">
    <source>
        <dbReference type="EMBL" id="KAF2420120.1"/>
    </source>
</evidence>
<evidence type="ECO:0000256" key="1">
    <source>
        <dbReference type="RuleBase" id="RU004560"/>
    </source>
</evidence>
<gene>
    <name evidence="4" type="ORF">EJ08DRAFT_738698</name>
</gene>
<dbReference type="PROSITE" id="PS51719">
    <property type="entry name" value="G_SEPTIN"/>
    <property type="match status" value="1"/>
</dbReference>
<sequence length="839" mass="90224">MRPTPGGDTASVSRSRKSSCSDMVTPVAGGGGPTSFFMAREEDVPGVGSAGAGAGAGAGASASHASRRGSASDSSSRKKVDHTYTDKAEEKKKKKRSGKSIEDSSYDSYGVQSLADALGSAFPDDKSDGDENEESSTTGALKRKRGKGAGAGAPVAATTTSTNISPHLPQLSTPPWAHTTPTSQPFTPLQIESPFPGSTLGSTPKSGSFRSLRLSDEEESSADGGSQAVHSSGDEKDDIHQKGNHGLDFSDAPELVMPSLSMPQRRPFTEKGRRMGRVKMLFAGSRGSGKTSLIREIVKQCPDIVHMDPVVSHAPSLKTPKASDGRKGKGIEDVGTQHITEIYASTRAYPPWWSEGEVGKGLLRRRKSMGDVILERNVCFVDTPGGDVDGTTNYVEGRLRRCADMGGLSDGEILGVMSGDGGGQVDVCLFIFGCDWTSQDVEYCKKVSQLTNVIPVIGKADTLDLEAYIKCKSDLMRDLEAAEIQSFLFGRHSIFAPRESVSSEATVLADQFQSTESNLSTLQTTHCPPFAISTLPGTEEVEMDASLLMSSTYNAPLDHSDLEDLTILLFDLENIAWLRHIAARKFILWRQRNTSGHSPLGSGLGIRNHITRAGFSQQQQLHRTHTNSFPSIRSTPTASGVLVSRHGQQNSSSLASRFDLSSTSISIGSGLNGYTSARVRDHITSEERLAHVQLVKWAAELQRTLTAERRAYEEIAGKERASWLLERLGEEVGNGQIAAVDRDGEMQIASWALDRRTKTTRRELRLPSWAVNGGLGGEGPGGRMTWKDPLRLCGFGEGVKMVMGMCVKVIGAGVIVGAVLVGVEKVWGFDGSWFEKVRW</sequence>
<dbReference type="Proteomes" id="UP000800235">
    <property type="component" value="Unassembled WGS sequence"/>
</dbReference>
<feature type="compositionally biased region" description="Low complexity" evidence="2">
    <location>
        <begin position="59"/>
        <end position="74"/>
    </location>
</feature>
<proteinExistence type="inferred from homology"/>
<comment type="caution">
    <text evidence="4">The sequence shown here is derived from an EMBL/GenBank/DDBJ whole genome shotgun (WGS) entry which is preliminary data.</text>
</comment>
<accession>A0A9P4NG10</accession>
<feature type="compositionally biased region" description="Basic and acidic residues" evidence="2">
    <location>
        <begin position="75"/>
        <end position="91"/>
    </location>
</feature>
<dbReference type="Pfam" id="PF00735">
    <property type="entry name" value="Septin"/>
    <property type="match status" value="1"/>
</dbReference>
<protein>
    <recommendedName>
        <fullName evidence="3">Septin-type G domain-containing protein</fullName>
    </recommendedName>
</protein>
<feature type="domain" description="Septin-type G" evidence="3">
    <location>
        <begin position="274"/>
        <end position="596"/>
    </location>
</feature>
<dbReference type="Gene3D" id="3.40.50.300">
    <property type="entry name" value="P-loop containing nucleotide triphosphate hydrolases"/>
    <property type="match status" value="1"/>
</dbReference>
<feature type="region of interest" description="Disordered" evidence="2">
    <location>
        <begin position="1"/>
        <end position="253"/>
    </location>
</feature>
<dbReference type="OrthoDB" id="4150765at2759"/>
<reference evidence="4" key="1">
    <citation type="journal article" date="2020" name="Stud. Mycol.">
        <title>101 Dothideomycetes genomes: a test case for predicting lifestyles and emergence of pathogens.</title>
        <authorList>
            <person name="Haridas S."/>
            <person name="Albert R."/>
            <person name="Binder M."/>
            <person name="Bloem J."/>
            <person name="Labutti K."/>
            <person name="Salamov A."/>
            <person name="Andreopoulos B."/>
            <person name="Baker S."/>
            <person name="Barry K."/>
            <person name="Bills G."/>
            <person name="Bluhm B."/>
            <person name="Cannon C."/>
            <person name="Castanera R."/>
            <person name="Culley D."/>
            <person name="Daum C."/>
            <person name="Ezra D."/>
            <person name="Gonzalez J."/>
            <person name="Henrissat B."/>
            <person name="Kuo A."/>
            <person name="Liang C."/>
            <person name="Lipzen A."/>
            <person name="Lutzoni F."/>
            <person name="Magnuson J."/>
            <person name="Mondo S."/>
            <person name="Nolan M."/>
            <person name="Ohm R."/>
            <person name="Pangilinan J."/>
            <person name="Park H.-J."/>
            <person name="Ramirez L."/>
            <person name="Alfaro M."/>
            <person name="Sun H."/>
            <person name="Tritt A."/>
            <person name="Yoshinaga Y."/>
            <person name="Zwiers L.-H."/>
            <person name="Turgeon B."/>
            <person name="Goodwin S."/>
            <person name="Spatafora J."/>
            <person name="Crous P."/>
            <person name="Grigoriev I."/>
        </authorList>
    </citation>
    <scope>NUCLEOTIDE SEQUENCE</scope>
    <source>
        <strain evidence="4">CBS 130266</strain>
    </source>
</reference>
<comment type="similarity">
    <text evidence="1">Belongs to the TRAFAC class TrmE-Era-EngA-EngB-Septin-like GTPase superfamily. Septin GTPase family.</text>
</comment>
<dbReference type="InterPro" id="IPR030379">
    <property type="entry name" value="G_SEPTIN_dom"/>
</dbReference>
<feature type="compositionally biased region" description="Low complexity" evidence="2">
    <location>
        <begin position="152"/>
        <end position="162"/>
    </location>
</feature>
<feature type="compositionally biased region" description="Gly residues" evidence="2">
    <location>
        <begin position="48"/>
        <end position="58"/>
    </location>
</feature>
<keyword evidence="1" id="KW-0547">Nucleotide-binding</keyword>
<keyword evidence="5" id="KW-1185">Reference proteome</keyword>
<feature type="compositionally biased region" description="Basic and acidic residues" evidence="2">
    <location>
        <begin position="232"/>
        <end position="241"/>
    </location>
</feature>
<dbReference type="InterPro" id="IPR027417">
    <property type="entry name" value="P-loop_NTPase"/>
</dbReference>
<keyword evidence="1" id="KW-0342">GTP-binding</keyword>
<dbReference type="EMBL" id="MU007113">
    <property type="protein sequence ID" value="KAF2420120.1"/>
    <property type="molecule type" value="Genomic_DNA"/>
</dbReference>
<evidence type="ECO:0000259" key="3">
    <source>
        <dbReference type="PROSITE" id="PS51719"/>
    </source>
</evidence>
<organism evidence="4 5">
    <name type="scientific">Tothia fuscella</name>
    <dbReference type="NCBI Taxonomy" id="1048955"/>
    <lineage>
        <taxon>Eukaryota</taxon>
        <taxon>Fungi</taxon>
        <taxon>Dikarya</taxon>
        <taxon>Ascomycota</taxon>
        <taxon>Pezizomycotina</taxon>
        <taxon>Dothideomycetes</taxon>
        <taxon>Pleosporomycetidae</taxon>
        <taxon>Venturiales</taxon>
        <taxon>Cylindrosympodiaceae</taxon>
        <taxon>Tothia</taxon>
    </lineage>
</organism>
<dbReference type="AlphaFoldDB" id="A0A9P4NG10"/>
<name>A0A9P4NG10_9PEZI</name>
<dbReference type="GO" id="GO:0005525">
    <property type="term" value="F:GTP binding"/>
    <property type="evidence" value="ECO:0007669"/>
    <property type="project" value="UniProtKB-KW"/>
</dbReference>